<organism evidence="2">
    <name type="scientific">Rhipicephalus pulchellus</name>
    <name type="common">Yellow backed tick</name>
    <name type="synonym">Dermacentor pulchellus</name>
    <dbReference type="NCBI Taxonomy" id="72859"/>
    <lineage>
        <taxon>Eukaryota</taxon>
        <taxon>Metazoa</taxon>
        <taxon>Ecdysozoa</taxon>
        <taxon>Arthropoda</taxon>
        <taxon>Chelicerata</taxon>
        <taxon>Arachnida</taxon>
        <taxon>Acari</taxon>
        <taxon>Parasitiformes</taxon>
        <taxon>Ixodida</taxon>
        <taxon>Ixodoidea</taxon>
        <taxon>Ixodidae</taxon>
        <taxon>Rhipicephalinae</taxon>
        <taxon>Rhipicephalus</taxon>
        <taxon>Rhipicephalus</taxon>
    </lineage>
</organism>
<accession>L7MLD0</accession>
<dbReference type="AlphaFoldDB" id="L7MLD0"/>
<dbReference type="EMBL" id="GACK01000234">
    <property type="protein sequence ID" value="JAA64800.1"/>
    <property type="molecule type" value="mRNA"/>
</dbReference>
<sequence>MIGFAQKCIVCNILVLVLLRLSNDVVTTGCRQIFWKQSPTETCFGNGLNAHLVMLIIIIQFRIARNKVVALIRSAKRRYFHHQFQLSARNPARTWSLINHLRGKDSSDAKPTDAFTSDHAHTADIFNRHFATVSGGLSSAPKDRSGLNKSTPASAFLPTLTIDELARIVAGFKRQKPAGIDGISVSVLQRNLDILSDILLVMLNGFLETASLPLDLKIAIVKPLYKGGPKDSVDSYRPISVLPILSQIIEKFLLQCMTSFLDKFSLISSRQFGFVAGRGTTDLLEEFSDELHDALEHNMYACALFLDISKAFDTVNHSILLEKIYLLGFRGPFYDFLKNYLSDRSQVVRLDNQLPFSNRLPLKAGVPQGSILSPLLFNLFINDFATAVPKCIVFQYADDTVLLTKHVCYHKALSLLQDSVYEAASWFTNNCLVINQNKTKLICFKNPLKTMVTNAPLLLHARDCASCKCTAIEYVNSIKYLGVFFDSDLSWNDHLAYICERLRKISWLLFNIRSIVPTNTKVTIMRALAYSILRYGITLFAFCSSRWQCRVDNILKNMLKSIVYNRSSTDNANLFSLLHMPSFKAFFNQTVVLRHFWNCQFKTECSAPRILRKTSRFSVPFVKTRHGKAIRKVYVPTIFNDLPDSVFSATT</sequence>
<feature type="non-terminal residue" evidence="2">
    <location>
        <position position="651"/>
    </location>
</feature>
<reference evidence="2" key="1">
    <citation type="submission" date="2012-11" db="EMBL/GenBank/DDBJ databases">
        <authorList>
            <person name="Lucero-Rivera Y.E."/>
            <person name="Tovar-Ramirez D."/>
        </authorList>
    </citation>
    <scope>NUCLEOTIDE SEQUENCE</scope>
    <source>
        <tissue evidence="2">Salivary gland</tissue>
    </source>
</reference>
<name>L7MLD0_RHIPC</name>
<dbReference type="InterPro" id="IPR043502">
    <property type="entry name" value="DNA/RNA_pol_sf"/>
</dbReference>
<reference evidence="2" key="2">
    <citation type="journal article" date="2015" name="J. Proteomics">
        <title>Sexual differences in the sialomes of the zebra tick, Rhipicephalus pulchellus.</title>
        <authorList>
            <person name="Tan A.W."/>
            <person name="Francischetti I.M."/>
            <person name="Slovak M."/>
            <person name="Kini R.M."/>
            <person name="Ribeiro J.M."/>
        </authorList>
    </citation>
    <scope>NUCLEOTIDE SEQUENCE</scope>
    <source>
        <tissue evidence="2">Salivary gland</tissue>
    </source>
</reference>
<protein>
    <submittedName>
        <fullName evidence="2">Putative tick transposon</fullName>
    </submittedName>
</protein>
<dbReference type="PANTHER" id="PTHR33332">
    <property type="entry name" value="REVERSE TRANSCRIPTASE DOMAIN-CONTAINING PROTEIN"/>
    <property type="match status" value="1"/>
</dbReference>
<dbReference type="Pfam" id="PF00078">
    <property type="entry name" value="RVT_1"/>
    <property type="match status" value="1"/>
</dbReference>
<feature type="domain" description="Reverse transcriptase" evidence="1">
    <location>
        <begin position="205"/>
        <end position="485"/>
    </location>
</feature>
<evidence type="ECO:0000313" key="2">
    <source>
        <dbReference type="EMBL" id="JAA64800.1"/>
    </source>
</evidence>
<dbReference type="SUPFAM" id="SSF56672">
    <property type="entry name" value="DNA/RNA polymerases"/>
    <property type="match status" value="1"/>
</dbReference>
<evidence type="ECO:0000259" key="1">
    <source>
        <dbReference type="PROSITE" id="PS50878"/>
    </source>
</evidence>
<dbReference type="GO" id="GO:0071897">
    <property type="term" value="P:DNA biosynthetic process"/>
    <property type="evidence" value="ECO:0007669"/>
    <property type="project" value="UniProtKB-ARBA"/>
</dbReference>
<dbReference type="InterPro" id="IPR000477">
    <property type="entry name" value="RT_dom"/>
</dbReference>
<proteinExistence type="evidence at transcript level"/>
<dbReference type="CDD" id="cd01650">
    <property type="entry name" value="RT_nLTR_like"/>
    <property type="match status" value="1"/>
</dbReference>
<dbReference type="PROSITE" id="PS50878">
    <property type="entry name" value="RT_POL"/>
    <property type="match status" value="1"/>
</dbReference>